<dbReference type="RefSeq" id="WP_254417643.1">
    <property type="nucleotide sequence ID" value="NZ_BAAAJB010000022.1"/>
</dbReference>
<sequence>MHHLQRPEGRIAYDLYGAENTGTLVVCVPGMFDHRASFRFVGAALAAAGYRVAAMDLRGHGDSDITFSDHTDLAAATDAIALAEELNQGLADARVVMAGNSLGAGAVTIAALDRPDLVAGIALLGPFLRAPEAGWAKRALLKVLLARPWAPRALTLFYDKLHAGRTPEGHAEQLDRVLRMLRPVDRYRAIRETINGPKVSEERIQGAEPPVAEAVVIMGEQDPDWPDPRAEAAWVASAVEGRVVMVPECGHYPQSQRPDVVAPALVDLAERVNAGA</sequence>
<name>A0ABY5D1K1_9ACTN</name>
<dbReference type="InterPro" id="IPR029058">
    <property type="entry name" value="AB_hydrolase_fold"/>
</dbReference>
<dbReference type="InterPro" id="IPR000073">
    <property type="entry name" value="AB_hydrolase_1"/>
</dbReference>
<accession>A0ABY5D1K1</accession>
<dbReference type="PANTHER" id="PTHR46438:SF11">
    <property type="entry name" value="LIPASE-RELATED"/>
    <property type="match status" value="1"/>
</dbReference>
<gene>
    <name evidence="2" type="ORF">NE857_23120</name>
</gene>
<evidence type="ECO:0000259" key="1">
    <source>
        <dbReference type="Pfam" id="PF12697"/>
    </source>
</evidence>
<dbReference type="PRINTS" id="PR00111">
    <property type="entry name" value="ABHYDROLASE"/>
</dbReference>
<evidence type="ECO:0000313" key="2">
    <source>
        <dbReference type="EMBL" id="USY18194.1"/>
    </source>
</evidence>
<protein>
    <submittedName>
        <fullName evidence="2">Alpha/beta fold hydrolase</fullName>
    </submittedName>
</protein>
<reference evidence="2" key="1">
    <citation type="submission" date="2022-06" db="EMBL/GenBank/DDBJ databases">
        <authorList>
            <person name="Ping M."/>
        </authorList>
    </citation>
    <scope>NUCLEOTIDE SEQUENCE</scope>
    <source>
        <strain evidence="2">JCM11759T</strain>
    </source>
</reference>
<dbReference type="GO" id="GO:0016787">
    <property type="term" value="F:hydrolase activity"/>
    <property type="evidence" value="ECO:0007669"/>
    <property type="project" value="UniProtKB-KW"/>
</dbReference>
<dbReference type="SUPFAM" id="SSF53474">
    <property type="entry name" value="alpha/beta-Hydrolases"/>
    <property type="match status" value="1"/>
</dbReference>
<dbReference type="Pfam" id="PF12697">
    <property type="entry name" value="Abhydrolase_6"/>
    <property type="match status" value="1"/>
</dbReference>
<keyword evidence="3" id="KW-1185">Reference proteome</keyword>
<dbReference type="PANTHER" id="PTHR46438">
    <property type="entry name" value="ALPHA/BETA-HYDROLASES SUPERFAMILY PROTEIN"/>
    <property type="match status" value="1"/>
</dbReference>
<keyword evidence="2" id="KW-0378">Hydrolase</keyword>
<dbReference type="Proteomes" id="UP001055940">
    <property type="component" value="Chromosome"/>
</dbReference>
<proteinExistence type="predicted"/>
<organism evidence="2 3">
    <name type="scientific">Nocardiopsis exhalans</name>
    <dbReference type="NCBI Taxonomy" id="163604"/>
    <lineage>
        <taxon>Bacteria</taxon>
        <taxon>Bacillati</taxon>
        <taxon>Actinomycetota</taxon>
        <taxon>Actinomycetes</taxon>
        <taxon>Streptosporangiales</taxon>
        <taxon>Nocardiopsidaceae</taxon>
        <taxon>Nocardiopsis</taxon>
    </lineage>
</organism>
<dbReference type="Gene3D" id="3.40.50.1820">
    <property type="entry name" value="alpha/beta hydrolase"/>
    <property type="match status" value="1"/>
</dbReference>
<feature type="domain" description="AB hydrolase-1" evidence="1">
    <location>
        <begin position="25"/>
        <end position="263"/>
    </location>
</feature>
<dbReference type="EMBL" id="CP099837">
    <property type="protein sequence ID" value="USY18194.1"/>
    <property type="molecule type" value="Genomic_DNA"/>
</dbReference>
<evidence type="ECO:0000313" key="3">
    <source>
        <dbReference type="Proteomes" id="UP001055940"/>
    </source>
</evidence>